<feature type="transmembrane region" description="Helical" evidence="1">
    <location>
        <begin position="45"/>
        <end position="62"/>
    </location>
</feature>
<dbReference type="AlphaFoldDB" id="A0A9E8LXP9"/>
<keyword evidence="1" id="KW-1133">Transmembrane helix</keyword>
<keyword evidence="1" id="KW-0812">Transmembrane</keyword>
<name>A0A9E8LXP9_9BACI</name>
<keyword evidence="3" id="KW-1185">Reference proteome</keyword>
<dbReference type="EMBL" id="CP106877">
    <property type="protein sequence ID" value="WAA11592.1"/>
    <property type="molecule type" value="Genomic_DNA"/>
</dbReference>
<evidence type="ECO:0000313" key="2">
    <source>
        <dbReference type="EMBL" id="WAA11592.1"/>
    </source>
</evidence>
<dbReference type="RefSeq" id="WP_275419703.1">
    <property type="nucleotide sequence ID" value="NZ_CP106877.1"/>
</dbReference>
<sequence length="63" mass="7619">MRRRINPYLMPSWLRTIRRLVGQLIIPFTIFQAIRTLIFPTTLDVFLLIFFLLIAIAYYLDIF</sequence>
<feature type="transmembrane region" description="Helical" evidence="1">
    <location>
        <begin position="20"/>
        <end position="39"/>
    </location>
</feature>
<accession>A0A9E8LXP9</accession>
<evidence type="ECO:0000256" key="1">
    <source>
        <dbReference type="SAM" id="Phobius"/>
    </source>
</evidence>
<proteinExistence type="predicted"/>
<evidence type="ECO:0000313" key="3">
    <source>
        <dbReference type="Proteomes" id="UP001164726"/>
    </source>
</evidence>
<reference evidence="2" key="1">
    <citation type="submission" date="2022-09" db="EMBL/GenBank/DDBJ databases">
        <title>Complete Genomes of Fervidibacillus albus and Fervidibacillus halotolerans isolated from tidal flat sediments.</title>
        <authorList>
            <person name="Kwon K.K."/>
            <person name="Yang S.-H."/>
            <person name="Park M.J."/>
            <person name="Oh H.-M."/>
        </authorList>
    </citation>
    <scope>NUCLEOTIDE SEQUENCE</scope>
    <source>
        <strain evidence="2">MEBiC13594</strain>
    </source>
</reference>
<gene>
    <name evidence="2" type="ORF">OE105_08115</name>
</gene>
<dbReference type="Proteomes" id="UP001164726">
    <property type="component" value="Chromosome"/>
</dbReference>
<organism evidence="2 3">
    <name type="scientific">Fervidibacillus halotolerans</name>
    <dbReference type="NCBI Taxonomy" id="2980027"/>
    <lineage>
        <taxon>Bacteria</taxon>
        <taxon>Bacillati</taxon>
        <taxon>Bacillota</taxon>
        <taxon>Bacilli</taxon>
        <taxon>Bacillales</taxon>
        <taxon>Bacillaceae</taxon>
        <taxon>Fervidibacillus</taxon>
    </lineage>
</organism>
<evidence type="ECO:0008006" key="4">
    <source>
        <dbReference type="Google" id="ProtNLM"/>
    </source>
</evidence>
<keyword evidence="1" id="KW-0472">Membrane</keyword>
<dbReference type="KEGG" id="fhl:OE105_08115"/>
<protein>
    <recommendedName>
        <fullName evidence="4">Membrane protein YszA</fullName>
    </recommendedName>
</protein>